<name>A0A3B0VTT3_9ZZZZ</name>
<feature type="non-terminal residue" evidence="3">
    <location>
        <position position="1"/>
    </location>
</feature>
<reference evidence="3" key="1">
    <citation type="submission" date="2018-06" db="EMBL/GenBank/DDBJ databases">
        <authorList>
            <person name="Zhirakovskaya E."/>
        </authorList>
    </citation>
    <scope>NUCLEOTIDE SEQUENCE</scope>
</reference>
<sequence length="88" mass="9742">NPQPIFLSRGVEVSHHRAVGQDGTHLQLTVTTGGDSGYREISGIAFGQGEWANQLPQTIDLVYTVGVNEWRGNRKLQLMVKDLRPSQN</sequence>
<protein>
    <recommendedName>
        <fullName evidence="2">RecJ OB domain-containing protein</fullName>
    </recommendedName>
</protein>
<dbReference type="GO" id="GO:0016787">
    <property type="term" value="F:hydrolase activity"/>
    <property type="evidence" value="ECO:0007669"/>
    <property type="project" value="UniProtKB-KW"/>
</dbReference>
<accession>A0A3B0VTT3</accession>
<dbReference type="InterPro" id="IPR051673">
    <property type="entry name" value="SSDNA_exonuclease_RecJ"/>
</dbReference>
<evidence type="ECO:0000313" key="3">
    <source>
        <dbReference type="EMBL" id="VAW43553.1"/>
    </source>
</evidence>
<dbReference type="PANTHER" id="PTHR30255">
    <property type="entry name" value="SINGLE-STRANDED-DNA-SPECIFIC EXONUCLEASE RECJ"/>
    <property type="match status" value="1"/>
</dbReference>
<dbReference type="Gene3D" id="2.40.50.460">
    <property type="match status" value="1"/>
</dbReference>
<dbReference type="AlphaFoldDB" id="A0A3B0VTT3"/>
<dbReference type="Pfam" id="PF17768">
    <property type="entry name" value="RecJ_OB"/>
    <property type="match status" value="1"/>
</dbReference>
<gene>
    <name evidence="3" type="ORF">MNBD_CHLOROFLEXI01-3024</name>
</gene>
<evidence type="ECO:0000256" key="1">
    <source>
        <dbReference type="ARBA" id="ARBA00022801"/>
    </source>
</evidence>
<proteinExistence type="predicted"/>
<dbReference type="InterPro" id="IPR041122">
    <property type="entry name" value="RecJ_OB"/>
</dbReference>
<dbReference type="PANTHER" id="PTHR30255:SF2">
    <property type="entry name" value="SINGLE-STRANDED-DNA-SPECIFIC EXONUCLEASE RECJ"/>
    <property type="match status" value="1"/>
</dbReference>
<keyword evidence="1" id="KW-0378">Hydrolase</keyword>
<evidence type="ECO:0000259" key="2">
    <source>
        <dbReference type="Pfam" id="PF17768"/>
    </source>
</evidence>
<dbReference type="EMBL" id="UOEU01001110">
    <property type="protein sequence ID" value="VAW43553.1"/>
    <property type="molecule type" value="Genomic_DNA"/>
</dbReference>
<organism evidence="3">
    <name type="scientific">hydrothermal vent metagenome</name>
    <dbReference type="NCBI Taxonomy" id="652676"/>
    <lineage>
        <taxon>unclassified sequences</taxon>
        <taxon>metagenomes</taxon>
        <taxon>ecological metagenomes</taxon>
    </lineage>
</organism>
<feature type="domain" description="RecJ OB" evidence="2">
    <location>
        <begin position="1"/>
        <end position="82"/>
    </location>
</feature>